<protein>
    <submittedName>
        <fullName evidence="2">Uncharacterized protein</fullName>
    </submittedName>
</protein>
<organism evidence="1 2">
    <name type="scientific">Romanomermis culicivorax</name>
    <name type="common">Nematode worm</name>
    <dbReference type="NCBI Taxonomy" id="13658"/>
    <lineage>
        <taxon>Eukaryota</taxon>
        <taxon>Metazoa</taxon>
        <taxon>Ecdysozoa</taxon>
        <taxon>Nematoda</taxon>
        <taxon>Enoplea</taxon>
        <taxon>Dorylaimia</taxon>
        <taxon>Mermithida</taxon>
        <taxon>Mermithoidea</taxon>
        <taxon>Mermithidae</taxon>
        <taxon>Romanomermis</taxon>
    </lineage>
</organism>
<reference evidence="2" key="1">
    <citation type="submission" date="2022-11" db="UniProtKB">
        <authorList>
            <consortium name="WormBaseParasite"/>
        </authorList>
    </citation>
    <scope>IDENTIFICATION</scope>
</reference>
<dbReference type="WBParaSite" id="nRc.2.0.1.t18442-RA">
    <property type="protein sequence ID" value="nRc.2.0.1.t18442-RA"/>
    <property type="gene ID" value="nRc.2.0.1.g18442"/>
</dbReference>
<keyword evidence="1" id="KW-1185">Reference proteome</keyword>
<dbReference type="AlphaFoldDB" id="A0A915IXF2"/>
<evidence type="ECO:0000313" key="2">
    <source>
        <dbReference type="WBParaSite" id="nRc.2.0.1.t18442-RA"/>
    </source>
</evidence>
<name>A0A915IXF2_ROMCU</name>
<dbReference type="Proteomes" id="UP000887565">
    <property type="component" value="Unplaced"/>
</dbReference>
<evidence type="ECO:0000313" key="1">
    <source>
        <dbReference type="Proteomes" id="UP000887565"/>
    </source>
</evidence>
<accession>A0A915IXF2</accession>
<proteinExistence type="predicted"/>
<sequence>MEAPLPLEQHFYGLPAPLRSAAHTRACRFLPTNTAANMVASLPKTANVAASITPCIVGWDSTEPQGQLSWIVRSAICNVKEVPSAMDAHKTSNSTRHLIWKKITKNRE</sequence>